<protein>
    <submittedName>
        <fullName evidence="9">Acyl-CoA dehydrogenase family protein</fullName>
    </submittedName>
</protein>
<dbReference type="Gene3D" id="2.40.110.10">
    <property type="entry name" value="Butyryl-CoA Dehydrogenase, subunit A, domain 2"/>
    <property type="match status" value="1"/>
</dbReference>
<accession>A0AAU4K414</accession>
<reference evidence="9 10" key="1">
    <citation type="submission" date="2022-10" db="EMBL/GenBank/DDBJ databases">
        <title>The complete genomes of actinobacterial strains from the NBC collection.</title>
        <authorList>
            <person name="Joergensen T.S."/>
            <person name="Alvarez Arevalo M."/>
            <person name="Sterndorff E.B."/>
            <person name="Faurdal D."/>
            <person name="Vuksanovic O."/>
            <person name="Mourched A.-S."/>
            <person name="Charusanti P."/>
            <person name="Shaw S."/>
            <person name="Blin K."/>
            <person name="Weber T."/>
        </authorList>
    </citation>
    <scope>NUCLEOTIDE SEQUENCE [LARGE SCALE GENOMIC DNA]</scope>
    <source>
        <strain evidence="9 10">NBC_00319</strain>
    </source>
</reference>
<evidence type="ECO:0000256" key="3">
    <source>
        <dbReference type="ARBA" id="ARBA00022630"/>
    </source>
</evidence>
<dbReference type="PANTHER" id="PTHR43884">
    <property type="entry name" value="ACYL-COA DEHYDROGENASE"/>
    <property type="match status" value="1"/>
</dbReference>
<evidence type="ECO:0000313" key="10">
    <source>
        <dbReference type="Proteomes" id="UP001432128"/>
    </source>
</evidence>
<dbReference type="InterPro" id="IPR036250">
    <property type="entry name" value="AcylCo_DH-like_C"/>
</dbReference>
<dbReference type="SUPFAM" id="SSF47203">
    <property type="entry name" value="Acyl-CoA dehydrogenase C-terminal domain-like"/>
    <property type="match status" value="1"/>
</dbReference>
<feature type="domain" description="Acyl-CoA oxidase/dehydrogenase middle" evidence="7">
    <location>
        <begin position="124"/>
        <end position="216"/>
    </location>
</feature>
<sequence length="379" mass="40626">MTVDRLLPSDEARELIGLTRDIAGRVLDPIVDEHERQEKYPDGVFATLGEAGLLSLPYPEEWGGGGQPYEVYLQVLEELAISWAAVAVATSVHGLASFPLSVYGTEEQKQRWLSEMLSGRTIGAYSLSEAQAGSDAAALACKATARGDDYVINGAKAWITHGGVADFYNLFARTGEGSKGVTCFLVAKDTPGLSFGKPEEKLGLHAIPTTAAFYDNATVEGSRRIGEEGQGLPIAFSALDSGRLGIAAIAVGIAQAALDDAVDYAQERSAFGRKIIDHQGLGFLLADMAAAVDSARATYLDAARRRDAGLPYSRNASVAKLVATDAAMKVTTDAVQVFGGYGYTRDYRVERYMRDAKITQIFEGTNQIQRLVISRSLAR</sequence>
<dbReference type="KEGG" id="whr:OG579_02995"/>
<dbReference type="PROSITE" id="PS00073">
    <property type="entry name" value="ACYL_COA_DH_2"/>
    <property type="match status" value="1"/>
</dbReference>
<evidence type="ECO:0000256" key="4">
    <source>
        <dbReference type="ARBA" id="ARBA00022827"/>
    </source>
</evidence>
<feature type="domain" description="Acyl-CoA dehydrogenase/oxidase N-terminal" evidence="8">
    <location>
        <begin position="9"/>
        <end position="119"/>
    </location>
</feature>
<dbReference type="RefSeq" id="WP_045822860.1">
    <property type="nucleotide sequence ID" value="NZ_CP108021.1"/>
</dbReference>
<dbReference type="Proteomes" id="UP001432128">
    <property type="component" value="Chromosome"/>
</dbReference>
<dbReference type="InterPro" id="IPR046373">
    <property type="entry name" value="Acyl-CoA_Oxase/DH_mid-dom_sf"/>
</dbReference>
<dbReference type="AlphaFoldDB" id="A0AAU4K414"/>
<evidence type="ECO:0000313" key="9">
    <source>
        <dbReference type="EMBL" id="WUM20816.1"/>
    </source>
</evidence>
<dbReference type="Gene3D" id="1.10.540.10">
    <property type="entry name" value="Acyl-CoA dehydrogenase/oxidase, N-terminal domain"/>
    <property type="match status" value="1"/>
</dbReference>
<dbReference type="EMBL" id="CP108021">
    <property type="protein sequence ID" value="WUM20816.1"/>
    <property type="molecule type" value="Genomic_DNA"/>
</dbReference>
<dbReference type="InterPro" id="IPR037069">
    <property type="entry name" value="AcylCoA_DH/ox_N_sf"/>
</dbReference>
<evidence type="ECO:0000259" key="7">
    <source>
        <dbReference type="Pfam" id="PF02770"/>
    </source>
</evidence>
<evidence type="ECO:0000256" key="1">
    <source>
        <dbReference type="ARBA" id="ARBA00001974"/>
    </source>
</evidence>
<dbReference type="InterPro" id="IPR006091">
    <property type="entry name" value="Acyl-CoA_Oxase/DH_mid-dom"/>
</dbReference>
<dbReference type="Pfam" id="PF02770">
    <property type="entry name" value="Acyl-CoA_dh_M"/>
    <property type="match status" value="1"/>
</dbReference>
<dbReference type="InterPro" id="IPR009100">
    <property type="entry name" value="AcylCoA_DH/oxidase_NM_dom_sf"/>
</dbReference>
<name>A0AAU4K414_9NOCA</name>
<dbReference type="PIRSF" id="PIRSF016578">
    <property type="entry name" value="HsaA"/>
    <property type="match status" value="1"/>
</dbReference>
<dbReference type="FunFam" id="1.20.140.10:FF:000004">
    <property type="entry name" value="Acyl-CoA dehydrogenase FadE25"/>
    <property type="match status" value="1"/>
</dbReference>
<keyword evidence="5" id="KW-0560">Oxidoreductase</keyword>
<dbReference type="PANTHER" id="PTHR43884:SF12">
    <property type="entry name" value="ISOVALERYL-COA DEHYDROGENASE, MITOCHONDRIAL-RELATED"/>
    <property type="match status" value="1"/>
</dbReference>
<dbReference type="SUPFAM" id="SSF56645">
    <property type="entry name" value="Acyl-CoA dehydrogenase NM domain-like"/>
    <property type="match status" value="1"/>
</dbReference>
<keyword evidence="3 5" id="KW-0285">Flavoprotein</keyword>
<dbReference type="GO" id="GO:0003995">
    <property type="term" value="F:acyl-CoA dehydrogenase activity"/>
    <property type="evidence" value="ECO:0007669"/>
    <property type="project" value="InterPro"/>
</dbReference>
<dbReference type="Pfam" id="PF00441">
    <property type="entry name" value="Acyl-CoA_dh_1"/>
    <property type="match status" value="1"/>
</dbReference>
<dbReference type="Gene3D" id="1.20.140.10">
    <property type="entry name" value="Butyryl-CoA Dehydrogenase, subunit A, domain 3"/>
    <property type="match status" value="1"/>
</dbReference>
<dbReference type="InterPro" id="IPR013786">
    <property type="entry name" value="AcylCoA_DH/ox_N"/>
</dbReference>
<dbReference type="InterPro" id="IPR006089">
    <property type="entry name" value="Acyl-CoA_DH_CS"/>
</dbReference>
<evidence type="ECO:0000259" key="8">
    <source>
        <dbReference type="Pfam" id="PF02771"/>
    </source>
</evidence>
<gene>
    <name evidence="9" type="ORF">OG579_02995</name>
</gene>
<organism evidence="9 10">
    <name type="scientific">Williamsia herbipolensis</name>
    <dbReference type="NCBI Taxonomy" id="1603258"/>
    <lineage>
        <taxon>Bacteria</taxon>
        <taxon>Bacillati</taxon>
        <taxon>Actinomycetota</taxon>
        <taxon>Actinomycetes</taxon>
        <taxon>Mycobacteriales</taxon>
        <taxon>Nocardiaceae</taxon>
        <taxon>Williamsia</taxon>
    </lineage>
</organism>
<dbReference type="GO" id="GO:0050660">
    <property type="term" value="F:flavin adenine dinucleotide binding"/>
    <property type="evidence" value="ECO:0007669"/>
    <property type="project" value="InterPro"/>
</dbReference>
<evidence type="ECO:0000259" key="6">
    <source>
        <dbReference type="Pfam" id="PF00441"/>
    </source>
</evidence>
<comment type="cofactor">
    <cofactor evidence="1 5">
        <name>FAD</name>
        <dbReference type="ChEBI" id="CHEBI:57692"/>
    </cofactor>
</comment>
<proteinExistence type="inferred from homology"/>
<evidence type="ECO:0000256" key="2">
    <source>
        <dbReference type="ARBA" id="ARBA00009347"/>
    </source>
</evidence>
<evidence type="ECO:0000256" key="5">
    <source>
        <dbReference type="RuleBase" id="RU362125"/>
    </source>
</evidence>
<keyword evidence="4 5" id="KW-0274">FAD</keyword>
<keyword evidence="10" id="KW-1185">Reference proteome</keyword>
<dbReference type="InterPro" id="IPR009075">
    <property type="entry name" value="AcylCo_DH/oxidase_C"/>
</dbReference>
<comment type="similarity">
    <text evidence="2 5">Belongs to the acyl-CoA dehydrogenase family.</text>
</comment>
<feature type="domain" description="Acyl-CoA dehydrogenase/oxidase C-terminal" evidence="6">
    <location>
        <begin position="229"/>
        <end position="377"/>
    </location>
</feature>
<dbReference type="Pfam" id="PF02771">
    <property type="entry name" value="Acyl-CoA_dh_N"/>
    <property type="match status" value="1"/>
</dbReference>